<dbReference type="EMBL" id="JAIVGD010000001">
    <property type="protein sequence ID" value="KAH0781721.1"/>
    <property type="molecule type" value="Genomic_DNA"/>
</dbReference>
<sequence>MLFPFVSYTPKNQNDHASILQSRRYSFALTRSASQAQMKEVVKARTKRRHLGKAPVPPFSLPGWGDLFPDTELLIHKKKLVKFYMNLKVLEENVVTSNVKGVELVFDHSSLGEILHVPTTGLDEYDWPNDEQCLLTSKYSKEGLPPRLRKY</sequence>
<comment type="caution">
    <text evidence="1">The sequence shown here is derived from an EMBL/GenBank/DDBJ whole genome shotgun (WGS) entry which is preliminary data.</text>
</comment>
<keyword evidence="2" id="KW-1185">Reference proteome</keyword>
<evidence type="ECO:0000313" key="2">
    <source>
        <dbReference type="Proteomes" id="UP000826656"/>
    </source>
</evidence>
<dbReference type="Proteomes" id="UP000826656">
    <property type="component" value="Unassembled WGS sequence"/>
</dbReference>
<protein>
    <submittedName>
        <fullName evidence="1">Uncharacterized protein</fullName>
    </submittedName>
</protein>
<gene>
    <name evidence="1" type="ORF">KY290_001319</name>
</gene>
<accession>A0ABQ7WLX4</accession>
<proteinExistence type="predicted"/>
<name>A0ABQ7WLX4_SOLTU</name>
<reference evidence="1 2" key="1">
    <citation type="journal article" date="2021" name="bioRxiv">
        <title>Chromosome-scale and haplotype-resolved genome assembly of a tetraploid potato cultivar.</title>
        <authorList>
            <person name="Sun H."/>
            <person name="Jiao W.-B."/>
            <person name="Krause K."/>
            <person name="Campoy J.A."/>
            <person name="Goel M."/>
            <person name="Folz-Donahue K."/>
            <person name="Kukat C."/>
            <person name="Huettel B."/>
            <person name="Schneeberger K."/>
        </authorList>
    </citation>
    <scope>NUCLEOTIDE SEQUENCE [LARGE SCALE GENOMIC DNA]</scope>
    <source>
        <strain evidence="1">SolTubOtavaFocal</strain>
        <tissue evidence="1">Leaves</tissue>
    </source>
</reference>
<organism evidence="1 2">
    <name type="scientific">Solanum tuberosum</name>
    <name type="common">Potato</name>
    <dbReference type="NCBI Taxonomy" id="4113"/>
    <lineage>
        <taxon>Eukaryota</taxon>
        <taxon>Viridiplantae</taxon>
        <taxon>Streptophyta</taxon>
        <taxon>Embryophyta</taxon>
        <taxon>Tracheophyta</taxon>
        <taxon>Spermatophyta</taxon>
        <taxon>Magnoliopsida</taxon>
        <taxon>eudicotyledons</taxon>
        <taxon>Gunneridae</taxon>
        <taxon>Pentapetalae</taxon>
        <taxon>asterids</taxon>
        <taxon>lamiids</taxon>
        <taxon>Solanales</taxon>
        <taxon>Solanaceae</taxon>
        <taxon>Solanoideae</taxon>
        <taxon>Solaneae</taxon>
        <taxon>Solanum</taxon>
    </lineage>
</organism>
<evidence type="ECO:0000313" key="1">
    <source>
        <dbReference type="EMBL" id="KAH0781721.1"/>
    </source>
</evidence>